<feature type="transmembrane region" description="Helical" evidence="2">
    <location>
        <begin position="27"/>
        <end position="47"/>
    </location>
</feature>
<dbReference type="KEGG" id="dar:Daro_2192"/>
<name>Q47E00_DECAR</name>
<organism evidence="3">
    <name type="scientific">Dechloromonas aromatica (strain RCB)</name>
    <dbReference type="NCBI Taxonomy" id="159087"/>
    <lineage>
        <taxon>Bacteria</taxon>
        <taxon>Pseudomonadati</taxon>
        <taxon>Pseudomonadota</taxon>
        <taxon>Betaproteobacteria</taxon>
        <taxon>Rhodocyclales</taxon>
        <taxon>Azonexaceae</taxon>
        <taxon>Dechloromonas</taxon>
    </lineage>
</organism>
<keyword evidence="2" id="KW-1133">Transmembrane helix</keyword>
<keyword evidence="2" id="KW-0472">Membrane</keyword>
<proteinExistence type="predicted"/>
<reference evidence="3" key="1">
    <citation type="submission" date="2005-08" db="EMBL/GenBank/DDBJ databases">
        <title>Complete sequence of Dechloromonas aromatica RCB.</title>
        <authorList>
            <person name="Salinero K.K."/>
            <person name="Copeland A."/>
            <person name="Lucas S."/>
            <person name="Lapidus A."/>
            <person name="Barry K."/>
            <person name="Detter J.C."/>
            <person name="Glavina T."/>
            <person name="Hammon N."/>
            <person name="Israni S."/>
            <person name="Pitluck S."/>
            <person name="Di Bartolo G."/>
            <person name="Trong S."/>
            <person name="Schmutz J."/>
            <person name="Larimer F."/>
            <person name="Land M."/>
            <person name="Ivanova N."/>
            <person name="Richardson P."/>
        </authorList>
    </citation>
    <scope>NUCLEOTIDE SEQUENCE</scope>
    <source>
        <strain evidence="3">RCB</strain>
    </source>
</reference>
<feature type="compositionally biased region" description="Basic and acidic residues" evidence="1">
    <location>
        <begin position="143"/>
        <end position="166"/>
    </location>
</feature>
<gene>
    <name evidence="3" type="ordered locus">Daro_2192</name>
</gene>
<keyword evidence="2" id="KW-0812">Transmembrane</keyword>
<dbReference type="STRING" id="159087.Daro_2192"/>
<feature type="region of interest" description="Disordered" evidence="1">
    <location>
        <begin position="68"/>
        <end position="186"/>
    </location>
</feature>
<dbReference type="EMBL" id="CP000089">
    <property type="protein sequence ID" value="AAZ46931.1"/>
    <property type="molecule type" value="Genomic_DNA"/>
</dbReference>
<accession>Q47E00</accession>
<dbReference type="AlphaFoldDB" id="Q47E00"/>
<dbReference type="HOGENOM" id="CLU_1388252_0_0_4"/>
<evidence type="ECO:0000313" key="3">
    <source>
        <dbReference type="EMBL" id="AAZ46931.1"/>
    </source>
</evidence>
<protein>
    <recommendedName>
        <fullName evidence="4">Transmembrane protein</fullName>
    </recommendedName>
</protein>
<sequence>MMSILQDLDPKYAKIHTQSSFAGWKSITWILSLLLVLLWASWLVFTLQRDDGASKNILTANIGRDQGSLNTEAVKSPSSSPSQATTSRGADSSPASTGGGSAVIQESREAVLANSAKSDESAPFASIAPESKKSANSGQATKPEAREETAQQKSRKATEHTAERKQANRAYVEKNSQPATKKAAERDIDIITAIVR</sequence>
<evidence type="ECO:0000256" key="1">
    <source>
        <dbReference type="SAM" id="MobiDB-lite"/>
    </source>
</evidence>
<evidence type="ECO:0008006" key="4">
    <source>
        <dbReference type="Google" id="ProtNLM"/>
    </source>
</evidence>
<feature type="compositionally biased region" description="Polar residues" evidence="1">
    <location>
        <begin position="83"/>
        <end position="96"/>
    </location>
</feature>
<evidence type="ECO:0000256" key="2">
    <source>
        <dbReference type="SAM" id="Phobius"/>
    </source>
</evidence>